<dbReference type="AlphaFoldDB" id="A0A174GV01"/>
<reference evidence="1 2" key="1">
    <citation type="submission" date="2015-09" db="EMBL/GenBank/DDBJ databases">
        <authorList>
            <consortium name="Pathogen Informatics"/>
        </authorList>
    </citation>
    <scope>NUCLEOTIDE SEQUENCE [LARGE SCALE GENOMIC DNA]</scope>
    <source>
        <strain evidence="1 2">2789STDY5834884</strain>
    </source>
</reference>
<dbReference type="Proteomes" id="UP000095602">
    <property type="component" value="Unassembled WGS sequence"/>
</dbReference>
<proteinExistence type="predicted"/>
<evidence type="ECO:0000313" key="2">
    <source>
        <dbReference type="Proteomes" id="UP000095602"/>
    </source>
</evidence>
<dbReference type="EMBL" id="CZAJ01000002">
    <property type="protein sequence ID" value="CUO65057.1"/>
    <property type="molecule type" value="Genomic_DNA"/>
</dbReference>
<organism evidence="1 2">
    <name type="scientific">Agathobacter rectalis</name>
    <dbReference type="NCBI Taxonomy" id="39491"/>
    <lineage>
        <taxon>Bacteria</taxon>
        <taxon>Bacillati</taxon>
        <taxon>Bacillota</taxon>
        <taxon>Clostridia</taxon>
        <taxon>Lachnospirales</taxon>
        <taxon>Lachnospiraceae</taxon>
        <taxon>Agathobacter</taxon>
    </lineage>
</organism>
<accession>A0A174GV01</accession>
<name>A0A174GV01_9FIRM</name>
<sequence>MPVGSPKPQTVATEKYAKKAGWISKSYKLRKEVVDEYTQACKRAGVSAAGQLTTMMKNFAKEVNEMKYHIIEKHNRNAREELKSYSFDELKDFFEPNEEFEESHSEWEEIEDLLDLREFLEHEADGMEVEYTIIEDTES</sequence>
<protein>
    <submittedName>
        <fullName evidence="1">Uncharacterized protein</fullName>
    </submittedName>
</protein>
<evidence type="ECO:0000313" key="1">
    <source>
        <dbReference type="EMBL" id="CUO65057.1"/>
    </source>
</evidence>
<dbReference type="RefSeq" id="WP_070101243.1">
    <property type="nucleotide sequence ID" value="NZ_CZAJ01000002.1"/>
</dbReference>
<gene>
    <name evidence="1" type="ORF">ERS852497_00355</name>
</gene>